<dbReference type="Proteomes" id="UP001331761">
    <property type="component" value="Unassembled WGS sequence"/>
</dbReference>
<feature type="region of interest" description="Disordered" evidence="1">
    <location>
        <begin position="28"/>
        <end position="52"/>
    </location>
</feature>
<keyword evidence="2" id="KW-0812">Transmembrane</keyword>
<name>A0AAN8FHZ3_TRICO</name>
<accession>A0AAN8FHZ3</accession>
<evidence type="ECO:0000313" key="4">
    <source>
        <dbReference type="Proteomes" id="UP001331761"/>
    </source>
</evidence>
<reference evidence="3 4" key="1">
    <citation type="submission" date="2019-10" db="EMBL/GenBank/DDBJ databases">
        <title>Assembly and Annotation for the nematode Trichostrongylus colubriformis.</title>
        <authorList>
            <person name="Martin J."/>
        </authorList>
    </citation>
    <scope>NUCLEOTIDE SEQUENCE [LARGE SCALE GENOMIC DNA]</scope>
    <source>
        <strain evidence="3">G859</strain>
        <tissue evidence="3">Whole worm</tissue>
    </source>
</reference>
<protein>
    <submittedName>
        <fullName evidence="3">Uncharacterized protein</fullName>
    </submittedName>
</protein>
<keyword evidence="2" id="KW-0472">Membrane</keyword>
<feature type="compositionally biased region" description="Basic residues" evidence="1">
    <location>
        <begin position="29"/>
        <end position="42"/>
    </location>
</feature>
<dbReference type="EMBL" id="WIXE01019683">
    <property type="protein sequence ID" value="KAK5969835.1"/>
    <property type="molecule type" value="Genomic_DNA"/>
</dbReference>
<dbReference type="AlphaFoldDB" id="A0AAN8FHZ3"/>
<sequence>MHAGTLFAGIFMGKHGYDRALPYTSVSRSKTKTSHRSRRKTKTSTVSDTSGVTSGLSGIGTEVSGGCETVVTSGRGHGHDRRPWAATSNKSKVNVLVTILAVIFTQFLFCVIFAVLVLLHHARIVDWIPALLDMTGEGYLREISEGELKQMDIDYENLE</sequence>
<organism evidence="3 4">
    <name type="scientific">Trichostrongylus colubriformis</name>
    <name type="common">Black scour worm</name>
    <dbReference type="NCBI Taxonomy" id="6319"/>
    <lineage>
        <taxon>Eukaryota</taxon>
        <taxon>Metazoa</taxon>
        <taxon>Ecdysozoa</taxon>
        <taxon>Nematoda</taxon>
        <taxon>Chromadorea</taxon>
        <taxon>Rhabditida</taxon>
        <taxon>Rhabditina</taxon>
        <taxon>Rhabditomorpha</taxon>
        <taxon>Strongyloidea</taxon>
        <taxon>Trichostrongylidae</taxon>
        <taxon>Trichostrongylus</taxon>
    </lineage>
</organism>
<feature type="compositionally biased region" description="Low complexity" evidence="1">
    <location>
        <begin position="43"/>
        <end position="52"/>
    </location>
</feature>
<comment type="caution">
    <text evidence="3">The sequence shown here is derived from an EMBL/GenBank/DDBJ whole genome shotgun (WGS) entry which is preliminary data.</text>
</comment>
<evidence type="ECO:0000256" key="1">
    <source>
        <dbReference type="SAM" id="MobiDB-lite"/>
    </source>
</evidence>
<feature type="transmembrane region" description="Helical" evidence="2">
    <location>
        <begin position="95"/>
        <end position="119"/>
    </location>
</feature>
<keyword evidence="2" id="KW-1133">Transmembrane helix</keyword>
<proteinExistence type="predicted"/>
<evidence type="ECO:0000256" key="2">
    <source>
        <dbReference type="SAM" id="Phobius"/>
    </source>
</evidence>
<evidence type="ECO:0000313" key="3">
    <source>
        <dbReference type="EMBL" id="KAK5969835.1"/>
    </source>
</evidence>
<gene>
    <name evidence="3" type="ORF">GCK32_010830</name>
</gene>
<keyword evidence="4" id="KW-1185">Reference proteome</keyword>